<dbReference type="SUPFAM" id="SSF54211">
    <property type="entry name" value="Ribosomal protein S5 domain 2-like"/>
    <property type="match status" value="1"/>
</dbReference>
<dbReference type="RefSeq" id="WP_089937895.1">
    <property type="nucleotide sequence ID" value="NZ_CAKOEX010000001.1"/>
</dbReference>
<dbReference type="Pfam" id="PF08544">
    <property type="entry name" value="GHMP_kinases_C"/>
    <property type="match status" value="1"/>
</dbReference>
<dbReference type="InterPro" id="IPR020568">
    <property type="entry name" value="Ribosomal_Su5_D2-typ_SF"/>
</dbReference>
<evidence type="ECO:0000259" key="8">
    <source>
        <dbReference type="Pfam" id="PF08544"/>
    </source>
</evidence>
<evidence type="ECO:0000256" key="5">
    <source>
        <dbReference type="ARBA" id="ARBA00022777"/>
    </source>
</evidence>
<dbReference type="EMBL" id="QEKT01000001">
    <property type="protein sequence ID" value="PVY86478.1"/>
    <property type="molecule type" value="Genomic_DNA"/>
</dbReference>
<comment type="pathway">
    <text evidence="1">Isoprenoid biosynthesis; isopentenyl diphosphate biosynthesis via mevalonate pathway; isopentenyl diphosphate from (R)-mevalonate: step 2/3.</text>
</comment>
<evidence type="ECO:0000256" key="3">
    <source>
        <dbReference type="ARBA" id="ARBA00022679"/>
    </source>
</evidence>
<accession>A0A2U1DFN0</accession>
<dbReference type="UniPathway" id="UPA00057">
    <property type="reaction ID" value="UER00099"/>
</dbReference>
<dbReference type="InterPro" id="IPR035102">
    <property type="entry name" value="Phosphomevalonate_kinase"/>
</dbReference>
<dbReference type="GO" id="GO:0005524">
    <property type="term" value="F:ATP binding"/>
    <property type="evidence" value="ECO:0007669"/>
    <property type="project" value="UniProtKB-KW"/>
</dbReference>
<dbReference type="Pfam" id="PF00288">
    <property type="entry name" value="GHMP_kinases_N"/>
    <property type="match status" value="1"/>
</dbReference>
<dbReference type="GO" id="GO:0019287">
    <property type="term" value="P:isopentenyl diphosphate biosynthetic process, mevalonate pathway"/>
    <property type="evidence" value="ECO:0007669"/>
    <property type="project" value="UniProtKB-UniPathway"/>
</dbReference>
<dbReference type="OrthoDB" id="1522677at2"/>
<keyword evidence="10" id="KW-1185">Reference proteome</keyword>
<feature type="domain" description="GHMP kinase N-terminal" evidence="7">
    <location>
        <begin position="83"/>
        <end position="171"/>
    </location>
</feature>
<evidence type="ECO:0000256" key="1">
    <source>
        <dbReference type="ARBA" id="ARBA00005017"/>
    </source>
</evidence>
<keyword evidence="4" id="KW-0547">Nucleotide-binding</keyword>
<dbReference type="InterPro" id="IPR014721">
    <property type="entry name" value="Ribsml_uS5_D2-typ_fold_subgr"/>
</dbReference>
<name>A0A2U1DFN0_9LACO</name>
<dbReference type="PANTHER" id="PTHR31814">
    <property type="match status" value="1"/>
</dbReference>
<feature type="domain" description="GHMP kinase C-terminal" evidence="8">
    <location>
        <begin position="248"/>
        <end position="329"/>
    </location>
</feature>
<keyword evidence="6" id="KW-0067">ATP-binding</keyword>
<gene>
    <name evidence="9" type="ORF">C7384_101397</name>
</gene>
<comment type="caution">
    <text evidence="9">The sequence shown here is derived from an EMBL/GenBank/DDBJ whole genome shotgun (WGS) entry which is preliminary data.</text>
</comment>
<sequence length="343" mass="37122">MSNNGHFTVPGKLFLAGEYAVTKVGNPALIAAVQKGLHITIVAQDNYSQIDSDTIPNPLVFDINQAIQASNSSWCYVAATLRLVLAYCKRAGLTAPWPNFKLTIKSDMVLDGQKLGLGSSAAITVGIVRALNCFFKLDLPLLTQFKLAALAHLQVQGNGSLGDVAAITYGGVIAYQRPQITTIMPAQDIDLVDQPWPDLKITPLIWPTNWQLLLGATGQAADTKKALEKNRLMASFYQDSQAIMERLLHAVQAGDYTGLRHSLNANQDLLISNLPPAYLTPKLHIFLASLEQQTCAGKISGAGFGDNGFAILNRLEQKQDLESVWQAAGIQCQLLTIAPTRTV</sequence>
<evidence type="ECO:0000313" key="9">
    <source>
        <dbReference type="EMBL" id="PVY86478.1"/>
    </source>
</evidence>
<organism evidence="9 10">
    <name type="scientific">Convivina intestini</name>
    <dbReference type="NCBI Taxonomy" id="1505726"/>
    <lineage>
        <taxon>Bacteria</taxon>
        <taxon>Bacillati</taxon>
        <taxon>Bacillota</taxon>
        <taxon>Bacilli</taxon>
        <taxon>Lactobacillales</taxon>
        <taxon>Lactobacillaceae</taxon>
        <taxon>Convivina</taxon>
    </lineage>
</organism>
<keyword evidence="5 9" id="KW-0418">Kinase</keyword>
<evidence type="ECO:0000259" key="7">
    <source>
        <dbReference type="Pfam" id="PF00288"/>
    </source>
</evidence>
<evidence type="ECO:0000256" key="6">
    <source>
        <dbReference type="ARBA" id="ARBA00022840"/>
    </source>
</evidence>
<proteinExistence type="predicted"/>
<dbReference type="GO" id="GO:0004631">
    <property type="term" value="F:phosphomevalonate kinase activity"/>
    <property type="evidence" value="ECO:0007669"/>
    <property type="project" value="UniProtKB-EC"/>
</dbReference>
<dbReference type="AlphaFoldDB" id="A0A2U1DFN0"/>
<dbReference type="InterPro" id="IPR013750">
    <property type="entry name" value="GHMP_kinase_C_dom"/>
</dbReference>
<dbReference type="NCBIfam" id="TIGR01220">
    <property type="entry name" value="Pmev_kin_Gr_pos"/>
    <property type="match status" value="1"/>
</dbReference>
<dbReference type="Gene3D" id="3.30.70.890">
    <property type="entry name" value="GHMP kinase, C-terminal domain"/>
    <property type="match status" value="1"/>
</dbReference>
<dbReference type="Gene3D" id="3.30.230.10">
    <property type="match status" value="1"/>
</dbReference>
<dbReference type="SUPFAM" id="SSF55060">
    <property type="entry name" value="GHMP Kinase, C-terminal domain"/>
    <property type="match status" value="1"/>
</dbReference>
<dbReference type="EC" id="2.7.4.2" evidence="2"/>
<dbReference type="InterPro" id="IPR036554">
    <property type="entry name" value="GHMP_kinase_C_sf"/>
</dbReference>
<dbReference type="InterPro" id="IPR005917">
    <property type="entry name" value="Pmev_kinase_bact"/>
</dbReference>
<reference evidence="9 10" key="1">
    <citation type="submission" date="2018-04" db="EMBL/GenBank/DDBJ databases">
        <title>Genomic Encyclopedia of Type Strains, Phase IV (KMG-IV): sequencing the most valuable type-strain genomes for metagenomic binning, comparative biology and taxonomic classification.</title>
        <authorList>
            <person name="Goeker M."/>
        </authorList>
    </citation>
    <scope>NUCLEOTIDE SEQUENCE [LARGE SCALE GENOMIC DNA]</scope>
    <source>
        <strain evidence="9 10">DSM 28795</strain>
    </source>
</reference>
<keyword evidence="3" id="KW-0808">Transferase</keyword>
<dbReference type="InterPro" id="IPR006204">
    <property type="entry name" value="GHMP_kinase_N_dom"/>
</dbReference>
<dbReference type="Proteomes" id="UP000245433">
    <property type="component" value="Unassembled WGS sequence"/>
</dbReference>
<evidence type="ECO:0000313" key="10">
    <source>
        <dbReference type="Proteomes" id="UP000245433"/>
    </source>
</evidence>
<dbReference type="PANTHER" id="PTHR31814:SF2">
    <property type="entry name" value="PHOSPHOMEVALONATE KINASE"/>
    <property type="match status" value="1"/>
</dbReference>
<protein>
    <recommendedName>
        <fullName evidence="2">phosphomevalonate kinase</fullName>
        <ecNumber evidence="2">2.7.4.2</ecNumber>
    </recommendedName>
</protein>
<evidence type="ECO:0000256" key="2">
    <source>
        <dbReference type="ARBA" id="ARBA00012958"/>
    </source>
</evidence>
<evidence type="ECO:0000256" key="4">
    <source>
        <dbReference type="ARBA" id="ARBA00022741"/>
    </source>
</evidence>